<dbReference type="Pfam" id="PF10117">
    <property type="entry name" value="McrBC"/>
    <property type="match status" value="1"/>
</dbReference>
<sequence>MAKVEKIVTKVNTELIGSFKYAHDTVVGLSLVKGAKSDEDRERLVNNACKKIAIKEMTSEVFDKENGLKLISFSEYHAHKRDIDKEEKPQLIYRINQNGDDFAIMAGLYTGIVNVGKDKLEIKTQCSDLFFRRIINFCCGIYVDIDTSETSSDSSGVYSLIVQYLFLVSLRKVAGTNLPKKYVYKKDRDYSIRGNIDIERYITNDLVSSDKKISFRYPERENAQNIIDILYCAIKECSVEQAVLPDILSVRNYLAESFSGRRPSKYTVNNILKDKILKNSLYANYKKPLQYAQYILNLRELNDGNTNKSNSVSGYLVDASFLWEMYIYNLMKIHLHDWEVDAQEELHFYEQTFYAKDNYPDFVLRHRLTGEIVVLDAKFKNMEFNGRDVDNADIRQLHGYSYYYHLQYGDKFRGAGLIYPAKERIPQNKVNVDFMYGIDGLVQKFGVFTIKDPSGDETIIGNEEYFIEELKLFIGDES</sequence>
<organism evidence="1 2">
    <name type="scientific">Streptococcus mitis bv. 2 str. SK95</name>
    <dbReference type="NCBI Taxonomy" id="1000588"/>
    <lineage>
        <taxon>Bacteria</taxon>
        <taxon>Bacillati</taxon>
        <taxon>Bacillota</taxon>
        <taxon>Bacilli</taxon>
        <taxon>Lactobacillales</taxon>
        <taxon>Streptococcaceae</taxon>
        <taxon>Streptococcus</taxon>
    </lineage>
</organism>
<dbReference type="PANTHER" id="PTHR38733:SF1">
    <property type="entry name" value="TYPE IV METHYL-DIRECTED RESTRICTION ENZYME ECOKMCRBC"/>
    <property type="match status" value="1"/>
</dbReference>
<dbReference type="PANTHER" id="PTHR38733">
    <property type="entry name" value="PROTEIN MCRC"/>
    <property type="match status" value="1"/>
</dbReference>
<reference evidence="1 2" key="1">
    <citation type="submission" date="2011-05" db="EMBL/GenBank/DDBJ databases">
        <authorList>
            <person name="Durkin A.S."/>
            <person name="Radune D."/>
            <person name="Hostetler J."/>
            <person name="Torralba M."/>
            <person name="Gillis M."/>
            <person name="Methe B."/>
            <person name="Sutton G."/>
            <person name="Nelson K.E."/>
        </authorList>
    </citation>
    <scope>NUCLEOTIDE SEQUENCE [LARGE SCALE GENOMIC DNA]</scope>
    <source>
        <strain evidence="1 2">SK95</strain>
    </source>
</reference>
<name>F9LXF1_STROR</name>
<evidence type="ECO:0000313" key="2">
    <source>
        <dbReference type="Proteomes" id="UP000003858"/>
    </source>
</evidence>
<proteinExistence type="predicted"/>
<dbReference type="AlphaFoldDB" id="F9LXF1"/>
<dbReference type="RefSeq" id="WP_001140991.1">
    <property type="nucleotide sequence ID" value="NZ_AFUB01000040.1"/>
</dbReference>
<gene>
    <name evidence="1" type="ORF">HMPREF9965_1317</name>
</gene>
<dbReference type="OrthoDB" id="5366176at2"/>
<dbReference type="PATRIC" id="fig|1000588.3.peg.1068"/>
<dbReference type="Proteomes" id="UP000003858">
    <property type="component" value="Unassembled WGS sequence"/>
</dbReference>
<dbReference type="EMBL" id="AFUB01000040">
    <property type="protein sequence ID" value="EGU65685.1"/>
    <property type="molecule type" value="Genomic_DNA"/>
</dbReference>
<dbReference type="InterPro" id="IPR019292">
    <property type="entry name" value="McrC"/>
</dbReference>
<evidence type="ECO:0000313" key="1">
    <source>
        <dbReference type="EMBL" id="EGU65685.1"/>
    </source>
</evidence>
<dbReference type="eggNOG" id="COG4268">
    <property type="taxonomic scope" value="Bacteria"/>
</dbReference>
<accession>F9LXF1</accession>
<protein>
    <submittedName>
        <fullName evidence="1">Conserved domain protein</fullName>
    </submittedName>
</protein>
<comment type="caution">
    <text evidence="1">The sequence shown here is derived from an EMBL/GenBank/DDBJ whole genome shotgun (WGS) entry which is preliminary data.</text>
</comment>